<keyword evidence="3" id="KW-0547">Nucleotide-binding</keyword>
<evidence type="ECO:0000256" key="2">
    <source>
        <dbReference type="ARBA" id="ARBA00022598"/>
    </source>
</evidence>
<protein>
    <submittedName>
        <fullName evidence="7">Acetoacetate--CoA ligase</fullName>
    </submittedName>
</protein>
<evidence type="ECO:0000313" key="7">
    <source>
        <dbReference type="EMBL" id="PPE74356.1"/>
    </source>
</evidence>
<dbReference type="Gene3D" id="3.40.50.12780">
    <property type="entry name" value="N-terminal domain of ligase-like"/>
    <property type="match status" value="1"/>
</dbReference>
<name>A0A2S5TH98_9GAMM</name>
<dbReference type="PROSITE" id="PS00455">
    <property type="entry name" value="AMP_BINDING"/>
    <property type="match status" value="1"/>
</dbReference>
<proteinExistence type="inferred from homology"/>
<evidence type="ECO:0000259" key="6">
    <source>
        <dbReference type="Pfam" id="PF16177"/>
    </source>
</evidence>
<feature type="domain" description="AMP-dependent synthetase/ligase" evidence="5">
    <location>
        <begin position="108"/>
        <end position="481"/>
    </location>
</feature>
<evidence type="ECO:0000256" key="1">
    <source>
        <dbReference type="ARBA" id="ARBA00006432"/>
    </source>
</evidence>
<dbReference type="GO" id="GO:0006629">
    <property type="term" value="P:lipid metabolic process"/>
    <property type="evidence" value="ECO:0007669"/>
    <property type="project" value="InterPro"/>
</dbReference>
<dbReference type="EMBL" id="PSNW01000004">
    <property type="protein sequence ID" value="PPE74356.1"/>
    <property type="molecule type" value="Genomic_DNA"/>
</dbReference>
<dbReference type="SUPFAM" id="SSF56801">
    <property type="entry name" value="Acetyl-CoA synthetase-like"/>
    <property type="match status" value="1"/>
</dbReference>
<reference evidence="7 8" key="1">
    <citation type="submission" date="2018-02" db="EMBL/GenBank/DDBJ databases">
        <title>Genome sequencing of Solimonas sp. HR-BB.</title>
        <authorList>
            <person name="Lee Y."/>
            <person name="Jeon C.O."/>
        </authorList>
    </citation>
    <scope>NUCLEOTIDE SEQUENCE [LARGE SCALE GENOMIC DNA]</scope>
    <source>
        <strain evidence="7 8">HR-BB</strain>
    </source>
</reference>
<dbReference type="GO" id="GO:0005524">
    <property type="term" value="F:ATP binding"/>
    <property type="evidence" value="ECO:0007669"/>
    <property type="project" value="UniProtKB-KW"/>
</dbReference>
<feature type="domain" description="Acetyl-coenzyme A synthetase N-terminal" evidence="6">
    <location>
        <begin position="39"/>
        <end position="97"/>
    </location>
</feature>
<evidence type="ECO:0000256" key="4">
    <source>
        <dbReference type="ARBA" id="ARBA00022840"/>
    </source>
</evidence>
<organism evidence="7 8">
    <name type="scientific">Solimonas fluminis</name>
    <dbReference type="NCBI Taxonomy" id="2086571"/>
    <lineage>
        <taxon>Bacteria</taxon>
        <taxon>Pseudomonadati</taxon>
        <taxon>Pseudomonadota</taxon>
        <taxon>Gammaproteobacteria</taxon>
        <taxon>Nevskiales</taxon>
        <taxon>Nevskiaceae</taxon>
        <taxon>Solimonas</taxon>
    </lineage>
</organism>
<dbReference type="RefSeq" id="WP_104230244.1">
    <property type="nucleotide sequence ID" value="NZ_PSNW01000004.1"/>
</dbReference>
<dbReference type="InterPro" id="IPR020845">
    <property type="entry name" value="AMP-binding_CS"/>
</dbReference>
<evidence type="ECO:0000259" key="5">
    <source>
        <dbReference type="Pfam" id="PF00501"/>
    </source>
</evidence>
<dbReference type="AlphaFoldDB" id="A0A2S5TH98"/>
<dbReference type="Pfam" id="PF16177">
    <property type="entry name" value="ACAS_N"/>
    <property type="match status" value="1"/>
</dbReference>
<accession>A0A2S5TH98</accession>
<keyword evidence="4" id="KW-0067">ATP-binding</keyword>
<dbReference type="InterPro" id="IPR032387">
    <property type="entry name" value="ACAS_N"/>
</dbReference>
<dbReference type="InterPro" id="IPR042099">
    <property type="entry name" value="ANL_N_sf"/>
</dbReference>
<comment type="similarity">
    <text evidence="1">Belongs to the ATP-dependent AMP-binding enzyme family.</text>
</comment>
<evidence type="ECO:0000313" key="8">
    <source>
        <dbReference type="Proteomes" id="UP000238220"/>
    </source>
</evidence>
<dbReference type="GO" id="GO:0030729">
    <property type="term" value="F:acetoacetate-CoA ligase activity"/>
    <property type="evidence" value="ECO:0007669"/>
    <property type="project" value="InterPro"/>
</dbReference>
<dbReference type="InterPro" id="IPR000873">
    <property type="entry name" value="AMP-dep_synth/lig_dom"/>
</dbReference>
<dbReference type="InterPro" id="IPR045851">
    <property type="entry name" value="AMP-bd_C_sf"/>
</dbReference>
<dbReference type="PANTHER" id="PTHR42921">
    <property type="entry name" value="ACETOACETYL-COA SYNTHETASE"/>
    <property type="match status" value="1"/>
</dbReference>
<sequence length="677" mass="76156">MVMEGEKLWTPRQEFADRSNIARYQRWLKAERGIDSADYHALWRWSVKDTAGFWASIWDYFEVQSDTPYRSVLQRPADGGMMGTQWFPGSRVNYAEHLLRQEAEGGERPVFHHLSETRALATMSWRELGRQVRILATRLRAMGLQPGDRVVSYMPNVPETAIAMMATAAIGCIWSSAAPEFGVKTVIERFSQIEPKLLFAADGYRFGGKDFRREEEVRRIAGSLPSLQKIVWLPYLDPQGAPPAMPDLVSWNALMDHPEVPREGFQFTRVEHDHPLWVVFSSGTTGLPKAIVHSHVGVLLEHYKLLSFHLNLGPQSVMFFYSTTGWMMWNLVIASLLTGSAAVLYDGNPAYPSPDFLWKLAADTRATSFGASPTFVQMMEKAGLKPGEQYDLSALEGIVVAGAPSTPETFAWFYKAVKQDLWVTSQSGGTEICSGFVGATPTLPVHAGEIQTRMLGMDVHAWTDDGKELVDEVGELIVTQPFPSMPIHFWNDTGGKRYRESYFEVFPGVWRHGDFIKINHRGGCYIYGRSDSTLNRFGVRIGTAEIYRAVEQVEEVADSLIVCVELPGGNFFMPLYLRLKPGATLDDALRKKINARLRDDCSPRHVPDRIYGVEAIPYTLTGKKMEVPVRKLLMGWPLEKAASRDAMMNPESIDWFVKFAQESTDYDWRGTAAAAKA</sequence>
<dbReference type="NCBIfam" id="NF002937">
    <property type="entry name" value="PRK03584.1"/>
    <property type="match status" value="1"/>
</dbReference>
<keyword evidence="2 7" id="KW-0436">Ligase</keyword>
<dbReference type="Pfam" id="PF00501">
    <property type="entry name" value="AMP-binding"/>
    <property type="match status" value="1"/>
</dbReference>
<comment type="caution">
    <text evidence="7">The sequence shown here is derived from an EMBL/GenBank/DDBJ whole genome shotgun (WGS) entry which is preliminary data.</text>
</comment>
<evidence type="ECO:0000256" key="3">
    <source>
        <dbReference type="ARBA" id="ARBA00022741"/>
    </source>
</evidence>
<gene>
    <name evidence="7" type="ORF">C3942_10050</name>
</gene>
<dbReference type="Proteomes" id="UP000238220">
    <property type="component" value="Unassembled WGS sequence"/>
</dbReference>
<dbReference type="PANTHER" id="PTHR42921:SF1">
    <property type="entry name" value="ACETOACETYL-COA SYNTHETASE"/>
    <property type="match status" value="1"/>
</dbReference>
<dbReference type="Gene3D" id="3.30.300.30">
    <property type="match status" value="1"/>
</dbReference>
<keyword evidence="8" id="KW-1185">Reference proteome</keyword>
<dbReference type="NCBIfam" id="TIGR01217">
    <property type="entry name" value="ac_ac_CoA_syn"/>
    <property type="match status" value="1"/>
</dbReference>
<dbReference type="InterPro" id="IPR005914">
    <property type="entry name" value="Acac_CoA_synth"/>
</dbReference>
<dbReference type="OrthoDB" id="9803968at2"/>